<organism evidence="1 2">
    <name type="scientific">Flavobacterium agricola</name>
    <dbReference type="NCBI Taxonomy" id="2870839"/>
    <lineage>
        <taxon>Bacteria</taxon>
        <taxon>Pseudomonadati</taxon>
        <taxon>Bacteroidota</taxon>
        <taxon>Flavobacteriia</taxon>
        <taxon>Flavobacteriales</taxon>
        <taxon>Flavobacteriaceae</taxon>
        <taxon>Flavobacterium</taxon>
    </lineage>
</organism>
<evidence type="ECO:0000313" key="2">
    <source>
        <dbReference type="Proteomes" id="UP001163328"/>
    </source>
</evidence>
<dbReference type="EMBL" id="CP081495">
    <property type="protein sequence ID" value="UYW00423.1"/>
    <property type="molecule type" value="Genomic_DNA"/>
</dbReference>
<proteinExistence type="predicted"/>
<dbReference type="RefSeq" id="WP_264432141.1">
    <property type="nucleotide sequence ID" value="NZ_CP081495.1"/>
</dbReference>
<evidence type="ECO:0000313" key="1">
    <source>
        <dbReference type="EMBL" id="UYW00423.1"/>
    </source>
</evidence>
<reference evidence="1" key="1">
    <citation type="submission" date="2021-08" db="EMBL/GenBank/DDBJ databases">
        <title>Flavobacterium sp. strain CC-SYL302.</title>
        <authorList>
            <person name="Lin S.-Y."/>
            <person name="Lee T.-H."/>
            <person name="Young C.-C."/>
        </authorList>
    </citation>
    <scope>NUCLEOTIDE SEQUENCE</scope>
    <source>
        <strain evidence="1">CC-SYL302</strain>
    </source>
</reference>
<dbReference type="Proteomes" id="UP001163328">
    <property type="component" value="Chromosome"/>
</dbReference>
<dbReference type="PROSITE" id="PS51257">
    <property type="entry name" value="PROKAR_LIPOPROTEIN"/>
    <property type="match status" value="1"/>
</dbReference>
<keyword evidence="2" id="KW-1185">Reference proteome</keyword>
<sequence>MKNIFYTLFPALVLVACTTKPAKADLKNLSGDWEIAQAKMPDGQVIEYGINMTIDYFEIDSVGLNKGIRKKFMPQFDGTRLTNGIEERFVVIDSIGSLFLKYNTDYTTWIEEVIEISPTEFAVKNENDIIYRYKKFVPIVIEKEEE</sequence>
<name>A0ABY6LVR8_9FLAO</name>
<accession>A0ABY6LVR8</accession>
<gene>
    <name evidence="1" type="ORF">K5I29_07595</name>
</gene>
<protein>
    <recommendedName>
        <fullName evidence="3">Lipocalin-like domain-containing protein</fullName>
    </recommendedName>
</protein>
<evidence type="ECO:0008006" key="3">
    <source>
        <dbReference type="Google" id="ProtNLM"/>
    </source>
</evidence>